<name>A0A8C6HZX9_MUSSI</name>
<keyword evidence="2" id="KW-1133">Transmembrane helix</keyword>
<feature type="transmembrane region" description="Helical" evidence="2">
    <location>
        <begin position="41"/>
        <end position="60"/>
    </location>
</feature>
<accession>A0A8C6HZX9</accession>
<evidence type="ECO:0000313" key="4">
    <source>
        <dbReference type="Proteomes" id="UP000694415"/>
    </source>
</evidence>
<dbReference type="AlphaFoldDB" id="A0A8C6HZX9"/>
<dbReference type="Ensembl" id="ENSMSIT00000037489.1">
    <property type="protein sequence ID" value="ENSMSIP00000029748.1"/>
    <property type="gene ID" value="ENSMSIG00000024973.1"/>
</dbReference>
<dbReference type="GeneTree" id="ENSGT00900000143153"/>
<proteinExistence type="predicted"/>
<keyword evidence="4" id="KW-1185">Reference proteome</keyword>
<dbReference type="Proteomes" id="UP000694415">
    <property type="component" value="Unplaced"/>
</dbReference>
<evidence type="ECO:0000256" key="2">
    <source>
        <dbReference type="SAM" id="Phobius"/>
    </source>
</evidence>
<evidence type="ECO:0000313" key="3">
    <source>
        <dbReference type="Ensembl" id="ENSMSIP00000029748.1"/>
    </source>
</evidence>
<keyword evidence="2" id="KW-0812">Transmembrane</keyword>
<reference evidence="3" key="2">
    <citation type="submission" date="2025-09" db="UniProtKB">
        <authorList>
            <consortium name="Ensembl"/>
        </authorList>
    </citation>
    <scope>IDENTIFICATION</scope>
</reference>
<keyword evidence="2" id="KW-0472">Membrane</keyword>
<reference evidence="3" key="1">
    <citation type="submission" date="2025-08" db="UniProtKB">
        <authorList>
            <consortium name="Ensembl"/>
        </authorList>
    </citation>
    <scope>IDENTIFICATION</scope>
</reference>
<protein>
    <submittedName>
        <fullName evidence="3">Uncharacterized protein</fullName>
    </submittedName>
</protein>
<evidence type="ECO:0000256" key="1">
    <source>
        <dbReference type="SAM" id="MobiDB-lite"/>
    </source>
</evidence>
<feature type="region of interest" description="Disordered" evidence="1">
    <location>
        <begin position="1"/>
        <end position="22"/>
    </location>
</feature>
<organism evidence="3 4">
    <name type="scientific">Mus spicilegus</name>
    <name type="common">Mound-building mouse</name>
    <dbReference type="NCBI Taxonomy" id="10103"/>
    <lineage>
        <taxon>Eukaryota</taxon>
        <taxon>Metazoa</taxon>
        <taxon>Chordata</taxon>
        <taxon>Craniata</taxon>
        <taxon>Vertebrata</taxon>
        <taxon>Euteleostomi</taxon>
        <taxon>Mammalia</taxon>
        <taxon>Eutheria</taxon>
        <taxon>Euarchontoglires</taxon>
        <taxon>Glires</taxon>
        <taxon>Rodentia</taxon>
        <taxon>Myomorpha</taxon>
        <taxon>Muroidea</taxon>
        <taxon>Muridae</taxon>
        <taxon>Murinae</taxon>
        <taxon>Mus</taxon>
        <taxon>Mus</taxon>
    </lineage>
</organism>
<sequence>MVLNRSRSQSTAMISVTSSAGSPTALSTITMVTRPAWGTPAAPMLAAVAVMLMVTICPMLRSKPFSCAINTAATAS</sequence>